<evidence type="ECO:0000256" key="1">
    <source>
        <dbReference type="SAM" id="MobiDB-lite"/>
    </source>
</evidence>
<evidence type="ECO:0000313" key="3">
    <source>
        <dbReference type="Proteomes" id="UP001348817"/>
    </source>
</evidence>
<proteinExistence type="predicted"/>
<feature type="region of interest" description="Disordered" evidence="1">
    <location>
        <begin position="1"/>
        <end position="57"/>
    </location>
</feature>
<keyword evidence="2" id="KW-0614">Plasmid</keyword>
<dbReference type="KEGG" id="fax:FUAX_47390"/>
<organism evidence="2 3">
    <name type="scientific">Fulvitalea axinellae</name>
    <dbReference type="NCBI Taxonomy" id="1182444"/>
    <lineage>
        <taxon>Bacteria</taxon>
        <taxon>Pseudomonadati</taxon>
        <taxon>Bacteroidota</taxon>
        <taxon>Cytophagia</taxon>
        <taxon>Cytophagales</taxon>
        <taxon>Persicobacteraceae</taxon>
        <taxon>Fulvitalea</taxon>
    </lineage>
</organism>
<dbReference type="Proteomes" id="UP001348817">
    <property type="component" value="Plasmid pFA4"/>
</dbReference>
<geneLocation type="plasmid" evidence="2 3">
    <name>pFA4</name>
</geneLocation>
<accession>A0AAU9D451</accession>
<name>A0AAU9D451_9BACT</name>
<gene>
    <name evidence="2" type="ORF">FUAX_47390</name>
</gene>
<feature type="compositionally biased region" description="Acidic residues" evidence="1">
    <location>
        <begin position="36"/>
        <end position="46"/>
    </location>
</feature>
<dbReference type="EMBL" id="AP025318">
    <property type="protein sequence ID" value="BDD12307.1"/>
    <property type="molecule type" value="Genomic_DNA"/>
</dbReference>
<reference evidence="2 3" key="1">
    <citation type="submission" date="2021-12" db="EMBL/GenBank/DDBJ databases">
        <title>Genome sequencing of bacteria with rrn-lacking chromosome and rrn-plasmid.</title>
        <authorList>
            <person name="Anda M."/>
            <person name="Iwasaki W."/>
        </authorList>
    </citation>
    <scope>NUCLEOTIDE SEQUENCE [LARGE SCALE GENOMIC DNA]</scope>
    <source>
        <strain evidence="2 3">DSM 100852</strain>
        <plasmid evidence="2 3">pFA4</plasmid>
    </source>
</reference>
<protein>
    <submittedName>
        <fullName evidence="2">Uncharacterized protein</fullName>
    </submittedName>
</protein>
<dbReference type="AlphaFoldDB" id="A0AAU9D451"/>
<sequence>MARDEERYDEENDKKKEDPSPERDMSEEAGARSTDYDGDNFVDDESWVNRGRRRSKD</sequence>
<evidence type="ECO:0000313" key="2">
    <source>
        <dbReference type="EMBL" id="BDD12307.1"/>
    </source>
</evidence>
<dbReference type="RefSeq" id="WP_338395661.1">
    <property type="nucleotide sequence ID" value="NZ_AP025318.1"/>
</dbReference>
<keyword evidence="3" id="KW-1185">Reference proteome</keyword>
<feature type="compositionally biased region" description="Basic and acidic residues" evidence="1">
    <location>
        <begin position="1"/>
        <end position="30"/>
    </location>
</feature>